<dbReference type="Proteomes" id="UP000315295">
    <property type="component" value="Unassembled WGS sequence"/>
</dbReference>
<dbReference type="AlphaFoldDB" id="A0A540KPJ0"/>
<keyword evidence="2" id="KW-1185">Reference proteome</keyword>
<comment type="caution">
    <text evidence="1">The sequence shown here is derived from an EMBL/GenBank/DDBJ whole genome shotgun (WGS) entry which is preliminary data.</text>
</comment>
<gene>
    <name evidence="1" type="ORF">C1H46_038312</name>
</gene>
<evidence type="ECO:0000313" key="1">
    <source>
        <dbReference type="EMBL" id="TQD76143.1"/>
    </source>
</evidence>
<protein>
    <submittedName>
        <fullName evidence="1">Uncharacterized protein</fullName>
    </submittedName>
</protein>
<name>A0A540KPJ0_MALBA</name>
<organism evidence="1 2">
    <name type="scientific">Malus baccata</name>
    <name type="common">Siberian crab apple</name>
    <name type="synonym">Pyrus baccata</name>
    <dbReference type="NCBI Taxonomy" id="106549"/>
    <lineage>
        <taxon>Eukaryota</taxon>
        <taxon>Viridiplantae</taxon>
        <taxon>Streptophyta</taxon>
        <taxon>Embryophyta</taxon>
        <taxon>Tracheophyta</taxon>
        <taxon>Spermatophyta</taxon>
        <taxon>Magnoliopsida</taxon>
        <taxon>eudicotyledons</taxon>
        <taxon>Gunneridae</taxon>
        <taxon>Pentapetalae</taxon>
        <taxon>rosids</taxon>
        <taxon>fabids</taxon>
        <taxon>Rosales</taxon>
        <taxon>Rosaceae</taxon>
        <taxon>Amygdaloideae</taxon>
        <taxon>Maleae</taxon>
        <taxon>Malus</taxon>
    </lineage>
</organism>
<dbReference type="EMBL" id="VIEB01001049">
    <property type="protein sequence ID" value="TQD76143.1"/>
    <property type="molecule type" value="Genomic_DNA"/>
</dbReference>
<proteinExistence type="predicted"/>
<evidence type="ECO:0000313" key="2">
    <source>
        <dbReference type="Proteomes" id="UP000315295"/>
    </source>
</evidence>
<sequence length="104" mass="11215">MTEGAFVSGVSIHPCLHGSSQWCKVNNIFIWLWSGDVRAYGSNDIFVWLCSGDVGAYGSIDIYIGFGRAFGRCVWTGDIRLALVGCLVGAYGRKIFILASAGCL</sequence>
<accession>A0A540KPJ0</accession>
<reference evidence="1 2" key="1">
    <citation type="journal article" date="2019" name="G3 (Bethesda)">
        <title>Sequencing of a Wild Apple (Malus baccata) Genome Unravels the Differences Between Cultivated and Wild Apple Species Regarding Disease Resistance and Cold Tolerance.</title>
        <authorList>
            <person name="Chen X."/>
        </authorList>
    </citation>
    <scope>NUCLEOTIDE SEQUENCE [LARGE SCALE GENOMIC DNA]</scope>
    <source>
        <strain evidence="2">cv. Shandingzi</strain>
        <tissue evidence="1">Leaves</tissue>
    </source>
</reference>